<dbReference type="EMBL" id="CADCXU010020185">
    <property type="protein sequence ID" value="CAB0008148.1"/>
    <property type="molecule type" value="Genomic_DNA"/>
</dbReference>
<keyword evidence="3" id="KW-1185">Reference proteome</keyword>
<proteinExistence type="predicted"/>
<sequence>MRRHVHRSAVPREIYLTKGRSFLIHASRPYFAVSIVTFGSTFASGITSS</sequence>
<accession>A0A6H5GJY5</accession>
<protein>
    <submittedName>
        <fullName evidence="1">Uncharacterized protein</fullName>
    </submittedName>
</protein>
<organism evidence="1 3">
    <name type="scientific">Nesidiocoris tenuis</name>
    <dbReference type="NCBI Taxonomy" id="355587"/>
    <lineage>
        <taxon>Eukaryota</taxon>
        <taxon>Metazoa</taxon>
        <taxon>Ecdysozoa</taxon>
        <taxon>Arthropoda</taxon>
        <taxon>Hexapoda</taxon>
        <taxon>Insecta</taxon>
        <taxon>Pterygota</taxon>
        <taxon>Neoptera</taxon>
        <taxon>Paraneoptera</taxon>
        <taxon>Hemiptera</taxon>
        <taxon>Heteroptera</taxon>
        <taxon>Panheteroptera</taxon>
        <taxon>Cimicomorpha</taxon>
        <taxon>Miridae</taxon>
        <taxon>Dicyphina</taxon>
        <taxon>Nesidiocoris</taxon>
    </lineage>
</organism>
<reference evidence="1 3" key="1">
    <citation type="submission" date="2020-02" db="EMBL/GenBank/DDBJ databases">
        <authorList>
            <person name="Ferguson B K."/>
        </authorList>
    </citation>
    <scope>NUCLEOTIDE SEQUENCE [LARGE SCALE GENOMIC DNA]</scope>
</reference>
<name>A0A6H5GJY5_9HEMI</name>
<gene>
    <name evidence="2" type="ORF">NTEN_LOCUS13394</name>
    <name evidence="1" type="ORF">NTEN_LOCUS9761</name>
</gene>
<dbReference type="EMBL" id="CADCXU010014801">
    <property type="protein sequence ID" value="CAB0004284.1"/>
    <property type="molecule type" value="Genomic_DNA"/>
</dbReference>
<dbReference type="Proteomes" id="UP000479000">
    <property type="component" value="Unassembled WGS sequence"/>
</dbReference>
<dbReference type="AlphaFoldDB" id="A0A6H5GJY5"/>
<evidence type="ECO:0000313" key="3">
    <source>
        <dbReference type="Proteomes" id="UP000479000"/>
    </source>
</evidence>
<evidence type="ECO:0000313" key="2">
    <source>
        <dbReference type="EMBL" id="CAB0008148.1"/>
    </source>
</evidence>
<evidence type="ECO:0000313" key="1">
    <source>
        <dbReference type="EMBL" id="CAB0004284.1"/>
    </source>
</evidence>